<dbReference type="PANTHER" id="PTHR30441:SF4">
    <property type="entry name" value="PROTEIN ASMA"/>
    <property type="match status" value="1"/>
</dbReference>
<sequence length="998" mass="112293">MRLNVKTKKYVLIFVLLLSILSIAFEVIARIYRQKASSYIRTRFELQSDLVLEPFSTSFSIWKHFPRATFTFNNLSLVDTVGTARLQVAAVKKAEIIIPLTQFNLHRIRVARLVLNDFVFRQFINENGNKNGLRFRQVVRPDTTAEKFLFRIKNVVINNGQFISENRFKKNSIAIKINQTKLAVERTADELNISGNLQGAITHYVTNRRKLFQNEAIALNAHYRYDLTKKQGQIYQTQAIVNNSTLHVKGTHTSLSTGVGANLDITIAGYQPILQIFRQIMPPTAVHSLNKLRSNSRVYLIGRFQGESGPRFRPRSIVKFRLNNGELFLPSINKKINNVMLAGILDNGTKHLPESSRLLLSRISAQMGKGQVQMHIDLKNFTKPEFTLAGKGQLNLPELTQLLSLPISKVNQGEITGNLKISGVLPDSLQGSSPQVSAHGEIELKQAAFQPEGFLVMCRNVTGKILFTDKDVSLKNLGGLLAGKPFNLNASIQNYLPYLFKQPGLLRAKVDFTAAALHADWIQGNLYASNGGRLAADLNQAQAYNQSSSIYRLASYRPTGESAYRLVKNSRQMQKGSNTTQTRTEPEVNQVLLSLLRAASSQINVRVGVLNVTSKEALRNLKFQVNQLGQRVTLTNMRFTSSEGGNATATGGFQLTRAGIRSPYLQANLHYDFLNLQTFMLHLAELKKLVPQSEGNTRQNSKRRKANLQKNSFFAALKVTAHRVQYEYLHGSNLLLRVNLNKERAQLSQLSLNAFGGQINSHGNLQINNAHNIYPLRLQAQVKGINLQQLFAVANQMNMDVLSSNSIRGEAECQVSLTTALDQTFSPAFERTAAYANATFRGMELIEVAPIQNALRFLRNERTRHLFFDDVTTRFVMQNNQFITPKVRMNSNLTDFELSGKYKMGGSADLNMDINVFNVLFGNNKKRIEKIQDSTATLSSSNLQHLILTREQDKYKVKLGNKKDRITNNKALLSEFNNVLRQHQLDTSFTFNQPLTAK</sequence>
<dbReference type="KEGG" id="aswu:HUW51_20320"/>
<dbReference type="EMBL" id="CP055156">
    <property type="protein sequence ID" value="QNF34951.1"/>
    <property type="molecule type" value="Genomic_DNA"/>
</dbReference>
<evidence type="ECO:0000313" key="2">
    <source>
        <dbReference type="Proteomes" id="UP000515237"/>
    </source>
</evidence>
<dbReference type="GO" id="GO:0090313">
    <property type="term" value="P:regulation of protein targeting to membrane"/>
    <property type="evidence" value="ECO:0007669"/>
    <property type="project" value="TreeGrafter"/>
</dbReference>
<accession>A0A7G7GCR7</accession>
<dbReference type="InterPro" id="IPR052894">
    <property type="entry name" value="AsmA-related"/>
</dbReference>
<keyword evidence="2" id="KW-1185">Reference proteome</keyword>
<gene>
    <name evidence="1" type="ORF">HUW51_20320</name>
</gene>
<proteinExistence type="predicted"/>
<organism evidence="1 2">
    <name type="scientific">Adhaeribacter swui</name>
    <dbReference type="NCBI Taxonomy" id="2086471"/>
    <lineage>
        <taxon>Bacteria</taxon>
        <taxon>Pseudomonadati</taxon>
        <taxon>Bacteroidota</taxon>
        <taxon>Cytophagia</taxon>
        <taxon>Cytophagales</taxon>
        <taxon>Hymenobacteraceae</taxon>
        <taxon>Adhaeribacter</taxon>
    </lineage>
</organism>
<dbReference type="Proteomes" id="UP000515237">
    <property type="component" value="Chromosome"/>
</dbReference>
<dbReference type="PANTHER" id="PTHR30441">
    <property type="entry name" value="DUF748 DOMAIN-CONTAINING PROTEIN"/>
    <property type="match status" value="1"/>
</dbReference>
<dbReference type="RefSeq" id="WP_185271444.1">
    <property type="nucleotide sequence ID" value="NZ_CP055156.1"/>
</dbReference>
<dbReference type="GO" id="GO:0005886">
    <property type="term" value="C:plasma membrane"/>
    <property type="evidence" value="ECO:0007669"/>
    <property type="project" value="TreeGrafter"/>
</dbReference>
<protein>
    <submittedName>
        <fullName evidence="1">Uncharacterized protein</fullName>
    </submittedName>
</protein>
<name>A0A7G7GCR7_9BACT</name>
<evidence type="ECO:0000313" key="1">
    <source>
        <dbReference type="EMBL" id="QNF34951.1"/>
    </source>
</evidence>
<dbReference type="AlphaFoldDB" id="A0A7G7GCR7"/>
<reference evidence="1 2" key="1">
    <citation type="journal article" date="2018" name="Int. J. Syst. Evol. Microbiol.">
        <title>Adhaeribacter swui sp. nov., isolated from wet mud.</title>
        <authorList>
            <person name="Kim D.U."/>
            <person name="Kim K.W."/>
            <person name="Kang M.S."/>
            <person name="Kim J.Y."/>
            <person name="Jang J.H."/>
            <person name="Kim M.K."/>
        </authorList>
    </citation>
    <scope>NUCLEOTIDE SEQUENCE [LARGE SCALE GENOMIC DNA]</scope>
    <source>
        <strain evidence="1 2">KCTC 52873</strain>
    </source>
</reference>